<feature type="non-terminal residue" evidence="1">
    <location>
        <position position="1"/>
    </location>
</feature>
<organism evidence="1 2">
    <name type="scientific">Haematococcus lacustris</name>
    <name type="common">Green alga</name>
    <name type="synonym">Haematococcus pluvialis</name>
    <dbReference type="NCBI Taxonomy" id="44745"/>
    <lineage>
        <taxon>Eukaryota</taxon>
        <taxon>Viridiplantae</taxon>
        <taxon>Chlorophyta</taxon>
        <taxon>core chlorophytes</taxon>
        <taxon>Chlorophyceae</taxon>
        <taxon>CS clade</taxon>
        <taxon>Chlamydomonadales</taxon>
        <taxon>Haematococcaceae</taxon>
        <taxon>Haematococcus</taxon>
    </lineage>
</organism>
<accession>A0A699YGB8</accession>
<gene>
    <name evidence="1" type="ORF">HaLaN_04264</name>
</gene>
<dbReference type="AlphaFoldDB" id="A0A699YGB8"/>
<reference evidence="1 2" key="1">
    <citation type="submission" date="2020-02" db="EMBL/GenBank/DDBJ databases">
        <title>Draft genome sequence of Haematococcus lacustris strain NIES-144.</title>
        <authorList>
            <person name="Morimoto D."/>
            <person name="Nakagawa S."/>
            <person name="Yoshida T."/>
            <person name="Sawayama S."/>
        </authorList>
    </citation>
    <scope>NUCLEOTIDE SEQUENCE [LARGE SCALE GENOMIC DNA]</scope>
    <source>
        <strain evidence="1 2">NIES-144</strain>
    </source>
</reference>
<dbReference type="Proteomes" id="UP000485058">
    <property type="component" value="Unassembled WGS sequence"/>
</dbReference>
<dbReference type="EMBL" id="BLLF01000213">
    <property type="protein sequence ID" value="GFH09167.1"/>
    <property type="molecule type" value="Genomic_DNA"/>
</dbReference>
<comment type="caution">
    <text evidence="1">The sequence shown here is derived from an EMBL/GenBank/DDBJ whole genome shotgun (WGS) entry which is preliminary data.</text>
</comment>
<proteinExistence type="predicted"/>
<sequence length="174" mass="18547">MPADLMDCQTSNSLSISDWDQYILNIPPNATFNLVVQLRMLAGDCDLMVIGPNGAWWSSDEHVGEDMVSLPASILRATPGVYTIQVQSPNNMSQLVAEEVSLLSSIFEQCCDTSDTMSNACLTLQAAVQDNRTVEQDICSRPPNVCAESGHLVKLVLAGDASGNLVCRGAPGSG</sequence>
<name>A0A699YGB8_HAELA</name>
<evidence type="ECO:0000313" key="1">
    <source>
        <dbReference type="EMBL" id="GFH09167.1"/>
    </source>
</evidence>
<dbReference type="Gene3D" id="2.60.120.380">
    <property type="match status" value="1"/>
</dbReference>
<evidence type="ECO:0000313" key="2">
    <source>
        <dbReference type="Proteomes" id="UP000485058"/>
    </source>
</evidence>
<keyword evidence="2" id="KW-1185">Reference proteome</keyword>
<protein>
    <submittedName>
        <fullName evidence="1">Uncharacterized protein</fullName>
    </submittedName>
</protein>
<feature type="non-terminal residue" evidence="1">
    <location>
        <position position="174"/>
    </location>
</feature>